<dbReference type="AlphaFoldDB" id="A0A9W8Y3L0"/>
<dbReference type="InterPro" id="IPR019261">
    <property type="entry name" value="PARG_cat_microbial"/>
</dbReference>
<dbReference type="PANTHER" id="PTHR35596:SF1">
    <property type="entry name" value="MICROBIAL-TYPE PARG CATALYTIC DOMAIN-CONTAINING PROTEIN"/>
    <property type="match status" value="1"/>
</dbReference>
<organism evidence="3 4">
    <name type="scientific">Neocucurbitaria cava</name>
    <dbReference type="NCBI Taxonomy" id="798079"/>
    <lineage>
        <taxon>Eukaryota</taxon>
        <taxon>Fungi</taxon>
        <taxon>Dikarya</taxon>
        <taxon>Ascomycota</taxon>
        <taxon>Pezizomycotina</taxon>
        <taxon>Dothideomycetes</taxon>
        <taxon>Pleosporomycetidae</taxon>
        <taxon>Pleosporales</taxon>
        <taxon>Pleosporineae</taxon>
        <taxon>Cucurbitariaceae</taxon>
        <taxon>Neocucurbitaria</taxon>
    </lineage>
</organism>
<accession>A0A9W8Y3L0</accession>
<dbReference type="Gene3D" id="3.40.220.10">
    <property type="entry name" value="Leucine Aminopeptidase, subunit E, domain 1"/>
    <property type="match status" value="1"/>
</dbReference>
<dbReference type="SUPFAM" id="SSF52949">
    <property type="entry name" value="Macro domain-like"/>
    <property type="match status" value="1"/>
</dbReference>
<reference evidence="3" key="1">
    <citation type="submission" date="2022-10" db="EMBL/GenBank/DDBJ databases">
        <title>Tapping the CABI collections for fungal endophytes: first genome assemblies for Collariella, Neodidymelliopsis, Ascochyta clinopodiicola, Didymella pomorum, Didymosphaeria variabile, Neocosmospora piperis and Neocucurbitaria cava.</title>
        <authorList>
            <person name="Hill R."/>
        </authorList>
    </citation>
    <scope>NUCLEOTIDE SEQUENCE</scope>
    <source>
        <strain evidence="3">IMI 356814</strain>
    </source>
</reference>
<dbReference type="Pfam" id="PF01661">
    <property type="entry name" value="Macro"/>
    <property type="match status" value="1"/>
</dbReference>
<name>A0A9W8Y3L0_9PLEO</name>
<dbReference type="Pfam" id="PF10021">
    <property type="entry name" value="PARG_cat_microb"/>
    <property type="match status" value="1"/>
</dbReference>
<dbReference type="NCBIfam" id="TIGR02452">
    <property type="entry name" value="TIGR02452 family protein"/>
    <property type="match status" value="1"/>
</dbReference>
<keyword evidence="4" id="KW-1185">Reference proteome</keyword>
<dbReference type="EMBL" id="JAPEUY010000014">
    <property type="protein sequence ID" value="KAJ4366492.1"/>
    <property type="molecule type" value="Genomic_DNA"/>
</dbReference>
<protein>
    <recommendedName>
        <fullName evidence="5">Microbial-type PARG catalytic domain-containing protein</fullName>
    </recommendedName>
</protein>
<evidence type="ECO:0000313" key="4">
    <source>
        <dbReference type="Proteomes" id="UP001140560"/>
    </source>
</evidence>
<proteinExistence type="predicted"/>
<sequence>MLDLATRRKICEDTIARSKAVTASTPGGSLDSKFISSQLTTLARSHPAYPDLPLRPIRVHNRDSYELARTLQPRRGTVGVLNLASDQEPGGGWRYTLSKTQEEALCYSSTLYETLKPEWYPWPNMGPGSCAGIFSADVVVFRNTIDNDLVELPTDQRHVLAVITVAAPCFPKVTDDRKDFADDSQLQDLREKILLVLRMAANNGVTSLVLGAMGCGAYGCPPRAVAREMRSAIENDEFSGWFEDIVFAVYAAGPSGKRNLDAFREVFGEVE</sequence>
<dbReference type="OrthoDB" id="9985428at2759"/>
<feature type="domain" description="Microbial-type PARG catalytic" evidence="2">
    <location>
        <begin position="56"/>
        <end position="143"/>
    </location>
</feature>
<comment type="caution">
    <text evidence="3">The sequence shown here is derived from an EMBL/GenBank/DDBJ whole genome shotgun (WGS) entry which is preliminary data.</text>
</comment>
<dbReference type="PANTHER" id="PTHR35596">
    <property type="entry name" value="DUF2263 DOMAIN-CONTAINING PROTEIN"/>
    <property type="match status" value="1"/>
</dbReference>
<evidence type="ECO:0000259" key="2">
    <source>
        <dbReference type="Pfam" id="PF10021"/>
    </source>
</evidence>
<dbReference type="InterPro" id="IPR043472">
    <property type="entry name" value="Macro_dom-like"/>
</dbReference>
<feature type="domain" description="Macro" evidence="1">
    <location>
        <begin position="181"/>
        <end position="227"/>
    </location>
</feature>
<evidence type="ECO:0000259" key="1">
    <source>
        <dbReference type="Pfam" id="PF01661"/>
    </source>
</evidence>
<evidence type="ECO:0008006" key="5">
    <source>
        <dbReference type="Google" id="ProtNLM"/>
    </source>
</evidence>
<gene>
    <name evidence="3" type="ORF">N0V83_008128</name>
</gene>
<dbReference type="Proteomes" id="UP001140560">
    <property type="component" value="Unassembled WGS sequence"/>
</dbReference>
<dbReference type="InterPro" id="IPR012664">
    <property type="entry name" value="CHP02452"/>
</dbReference>
<evidence type="ECO:0000313" key="3">
    <source>
        <dbReference type="EMBL" id="KAJ4366492.1"/>
    </source>
</evidence>
<dbReference type="InterPro" id="IPR002589">
    <property type="entry name" value="Macro_dom"/>
</dbReference>